<dbReference type="GO" id="GO:0005681">
    <property type="term" value="C:spliceosomal complex"/>
    <property type="evidence" value="ECO:0007669"/>
    <property type="project" value="TreeGrafter"/>
</dbReference>
<accession>A0A1D1ZT82</accession>
<sequence length="345" mass="36616">GLGRNRKEGAEPAQPKDLKRRPARLGLGASAAPVPTHKRHIKPGETRAAAAEGPVDNKGAAHIPLAERNPAELGAGEAAWVVVGTHSGLACTFVGLEAKREGRSERARVRLQPSNEVVVVRVSDLSLAAPSRQRSRGKCDGRGQEAGEERSRRAPDGPQLGDGSLRKQSDSRAREGRADASPPWLLPNIRVKVVDKRAEGGRVYLKKGTVVDVAMPRVCDVHLDDLARTVQGLHQDQLETVVPGVEGTPVLLLAGRLRGRHGRLLRRNTGELSWGNEGRGGCPARGRMGPARLVCIKAASGTPPPHHTRCAEAGAAAVQLTADGSLVKVSLDEVAEYAGPEHDDE</sequence>
<dbReference type="AlphaFoldDB" id="A0A1D1ZT82"/>
<dbReference type="EMBL" id="GDKF01008555">
    <property type="protein sequence ID" value="JAT70067.1"/>
    <property type="molecule type" value="Transcribed_RNA"/>
</dbReference>
<dbReference type="InterPro" id="IPR045166">
    <property type="entry name" value="Spp2-like"/>
</dbReference>
<evidence type="ECO:0008006" key="3">
    <source>
        <dbReference type="Google" id="ProtNLM"/>
    </source>
</evidence>
<feature type="compositionally biased region" description="Basic and acidic residues" evidence="1">
    <location>
        <begin position="1"/>
        <end position="17"/>
    </location>
</feature>
<proteinExistence type="predicted"/>
<organism evidence="2">
    <name type="scientific">Auxenochlorella protothecoides</name>
    <name type="common">Green microalga</name>
    <name type="synonym">Chlorella protothecoides</name>
    <dbReference type="NCBI Taxonomy" id="3075"/>
    <lineage>
        <taxon>Eukaryota</taxon>
        <taxon>Viridiplantae</taxon>
        <taxon>Chlorophyta</taxon>
        <taxon>core chlorophytes</taxon>
        <taxon>Trebouxiophyceae</taxon>
        <taxon>Chlorellales</taxon>
        <taxon>Chlorellaceae</taxon>
        <taxon>Auxenochlorella</taxon>
    </lineage>
</organism>
<gene>
    <name evidence="2" type="ORF">g.20804</name>
</gene>
<evidence type="ECO:0000313" key="2">
    <source>
        <dbReference type="EMBL" id="JAT70067.1"/>
    </source>
</evidence>
<dbReference type="PANTHER" id="PTHR15818">
    <property type="entry name" value="G PATCH AND KOW-CONTAINING"/>
    <property type="match status" value="1"/>
</dbReference>
<feature type="non-terminal residue" evidence="2">
    <location>
        <position position="1"/>
    </location>
</feature>
<feature type="region of interest" description="Disordered" evidence="1">
    <location>
        <begin position="129"/>
        <end position="181"/>
    </location>
</feature>
<evidence type="ECO:0000256" key="1">
    <source>
        <dbReference type="SAM" id="MobiDB-lite"/>
    </source>
</evidence>
<reference evidence="2" key="1">
    <citation type="submission" date="2015-08" db="EMBL/GenBank/DDBJ databases">
        <authorList>
            <person name="Babu N.S."/>
            <person name="Beckwith C.J."/>
            <person name="Beseler K.G."/>
            <person name="Brison A."/>
            <person name="Carone J.V."/>
            <person name="Caskin T.P."/>
            <person name="Diamond M."/>
            <person name="Durham M.E."/>
            <person name="Foxe J.M."/>
            <person name="Go M."/>
            <person name="Henderson B.A."/>
            <person name="Jones I.B."/>
            <person name="McGettigan J.A."/>
            <person name="Micheletti S.J."/>
            <person name="Nasrallah M.E."/>
            <person name="Ortiz D."/>
            <person name="Piller C.R."/>
            <person name="Privatt S.R."/>
            <person name="Schneider S.L."/>
            <person name="Sharp S."/>
            <person name="Smith T.C."/>
            <person name="Stanton J.D."/>
            <person name="Ullery H.E."/>
            <person name="Wilson R.J."/>
            <person name="Serrano M.G."/>
            <person name="Buck G."/>
            <person name="Lee V."/>
            <person name="Wang Y."/>
            <person name="Carvalho R."/>
            <person name="Voegtly L."/>
            <person name="Shi R."/>
            <person name="Duckworth R."/>
            <person name="Johnson A."/>
            <person name="Loviza R."/>
            <person name="Walstead R."/>
            <person name="Shah Z."/>
            <person name="Kiflezghi M."/>
            <person name="Wade K."/>
            <person name="Ball S.L."/>
            <person name="Bradley K.W."/>
            <person name="Asai D.J."/>
            <person name="Bowman C.A."/>
            <person name="Russell D.A."/>
            <person name="Pope W.H."/>
            <person name="Jacobs-Sera D."/>
            <person name="Hendrix R.W."/>
            <person name="Hatfull G.F."/>
        </authorList>
    </citation>
    <scope>NUCLEOTIDE SEQUENCE</scope>
</reference>
<feature type="region of interest" description="Disordered" evidence="1">
    <location>
        <begin position="1"/>
        <end position="56"/>
    </location>
</feature>
<dbReference type="GO" id="GO:0000398">
    <property type="term" value="P:mRNA splicing, via spliceosome"/>
    <property type="evidence" value="ECO:0007669"/>
    <property type="project" value="InterPro"/>
</dbReference>
<feature type="compositionally biased region" description="Basic and acidic residues" evidence="1">
    <location>
        <begin position="137"/>
        <end position="155"/>
    </location>
</feature>
<name>A0A1D1ZT82_AUXPR</name>
<protein>
    <recommendedName>
        <fullName evidence="3">KN17 SH3-like C-terminal domain-containing protein</fullName>
    </recommendedName>
</protein>
<dbReference type="PANTHER" id="PTHR15818:SF2">
    <property type="entry name" value="G-PATCH DOMAIN AND KOW MOTIFS-CONTAINING PROTEIN"/>
    <property type="match status" value="1"/>
</dbReference>
<dbReference type="Gene3D" id="2.30.30.140">
    <property type="match status" value="1"/>
</dbReference>
<dbReference type="Pfam" id="PF25088">
    <property type="entry name" value="GPKOW_C"/>
    <property type="match status" value="1"/>
</dbReference>
<feature type="compositionally biased region" description="Basic and acidic residues" evidence="1">
    <location>
        <begin position="164"/>
        <end position="178"/>
    </location>
</feature>